<dbReference type="InterPro" id="IPR011009">
    <property type="entry name" value="Kinase-like_dom_sf"/>
</dbReference>
<dbReference type="SUPFAM" id="SSF56112">
    <property type="entry name" value="Protein kinase-like (PK-like)"/>
    <property type="match status" value="1"/>
</dbReference>
<evidence type="ECO:0000256" key="1">
    <source>
        <dbReference type="ARBA" id="ARBA00009670"/>
    </source>
</evidence>
<dbReference type="EMBL" id="HBIO01006104">
    <property type="protein sequence ID" value="CAE0459582.1"/>
    <property type="molecule type" value="Transcribed_RNA"/>
</dbReference>
<keyword evidence="2" id="KW-0732">Signal</keyword>
<dbReference type="CDD" id="cd05121">
    <property type="entry name" value="ABC1_ADCK3-like"/>
    <property type="match status" value="1"/>
</dbReference>
<gene>
    <name evidence="4" type="ORF">CDEB00056_LOCUS4423</name>
</gene>
<evidence type="ECO:0000259" key="3">
    <source>
        <dbReference type="Pfam" id="PF03109"/>
    </source>
</evidence>
<evidence type="ECO:0000256" key="2">
    <source>
        <dbReference type="SAM" id="SignalP"/>
    </source>
</evidence>
<dbReference type="AlphaFoldDB" id="A0A7S3PYF1"/>
<dbReference type="Pfam" id="PF03109">
    <property type="entry name" value="ABC1"/>
    <property type="match status" value="1"/>
</dbReference>
<comment type="similarity">
    <text evidence="1">Belongs to the protein kinase superfamily. ADCK protein kinase family.</text>
</comment>
<evidence type="ECO:0000313" key="4">
    <source>
        <dbReference type="EMBL" id="CAE0459582.1"/>
    </source>
</evidence>
<name>A0A7S3PYF1_9STRA</name>
<feature type="signal peptide" evidence="2">
    <location>
        <begin position="1"/>
        <end position="19"/>
    </location>
</feature>
<dbReference type="InterPro" id="IPR050154">
    <property type="entry name" value="UbiB_kinase"/>
</dbReference>
<accession>A0A7S3PYF1</accession>
<reference evidence="4" key="1">
    <citation type="submission" date="2021-01" db="EMBL/GenBank/DDBJ databases">
        <authorList>
            <person name="Corre E."/>
            <person name="Pelletier E."/>
            <person name="Niang G."/>
            <person name="Scheremetjew M."/>
            <person name="Finn R."/>
            <person name="Kale V."/>
            <person name="Holt S."/>
            <person name="Cochrane G."/>
            <person name="Meng A."/>
            <person name="Brown T."/>
            <person name="Cohen L."/>
        </authorList>
    </citation>
    <scope>NUCLEOTIDE SEQUENCE</scope>
    <source>
        <strain evidence="4">MM31A-1</strain>
    </source>
</reference>
<dbReference type="InterPro" id="IPR004147">
    <property type="entry name" value="ABC1_dom"/>
</dbReference>
<dbReference type="PANTHER" id="PTHR10566:SF118">
    <property type="entry name" value="PROTEIN KINASE DOMAIN-CONTAINING PROTEIN"/>
    <property type="match status" value="1"/>
</dbReference>
<organism evidence="4">
    <name type="scientific">Chaetoceros debilis</name>
    <dbReference type="NCBI Taxonomy" id="122233"/>
    <lineage>
        <taxon>Eukaryota</taxon>
        <taxon>Sar</taxon>
        <taxon>Stramenopiles</taxon>
        <taxon>Ochrophyta</taxon>
        <taxon>Bacillariophyta</taxon>
        <taxon>Coscinodiscophyceae</taxon>
        <taxon>Chaetocerotophycidae</taxon>
        <taxon>Chaetocerotales</taxon>
        <taxon>Chaetocerotaceae</taxon>
        <taxon>Chaetoceros</taxon>
    </lineage>
</organism>
<proteinExistence type="inferred from homology"/>
<sequence>MNRKALAVLIATVASPAQAFQTHLPSIRGNDNAGTTFNINRNSATTRSISSLNLSIDEVVFDFIPSIVSLDKLQASLATIATSAGDVTLGIGGPELLVPASIVFGTLYALSFPPEDYIVGNEPYLRGQYDPNLARSYYSKRPLLVLRRALQLFRLSNGFLTNILFDKYILRDSEKNIDKRAVELLELIQNIGPTAIKVGQALSVRSDLIPAAYAGALSELQDNVPPFSSVQAQEVLKSELGAKRYGMLKKIDLDKPVASASIGQVYRGFADVENAEGKKEEVEIAVKVQRPNALAEIALDLFIVREFAPYYQKLTGSATNLQGLANEWGRGFIAELTYIGEAASTKKFNEQMKKKGLNAVTAPTVVDALSTNRILTTEWVRGNRLDRSEEDDVARLCGVALNAYLVMLLETGTLHCDPHPGNLLRTEDGKLCILDFGMTLDTPSSLQFSLLEFIAHLTAENFEDVPYDLVNLGFLKEDKVDLMVKTGSLEPLYYFLRQANQGGGGTKVRERIFEEYREKYPGADDEELQNYMRVEIKEQGEKMAEKASAVTGITMKVEDLQKTNSDAFTIPEWFLYTSRAFLTLEGISLQADSDFSIVRSCFPYVAKRLVGDDSPRAQKALRDLIYGKDDNLNAEKLSEIADGFTQYTTTTKVISSGGGTNDQSSRNNFGSEATLTLARDSADILLAPEGNLVQNLVVEESATAANANIKDTLREILIKNPERIRSSLPLGIGNFLPKGPVKEVERFLNKSEREVQVQTLLAKFTLPEAPSPAELGSMIRTMGGNSSTASTVEGMNAEEIAVLWKAVRENVPVYGPKVMNLGGKFASTVLSQVSNNIEHVIETSKNAESEAGLPEQLVRNSARGISAAARTGSEALKSNVVEQL</sequence>
<dbReference type="PANTHER" id="PTHR10566">
    <property type="entry name" value="CHAPERONE-ACTIVITY OF BC1 COMPLEX CABC1 -RELATED"/>
    <property type="match status" value="1"/>
</dbReference>
<protein>
    <recommendedName>
        <fullName evidence="3">ABC1 atypical kinase-like domain-containing protein</fullName>
    </recommendedName>
</protein>
<feature type="chain" id="PRO_5031413654" description="ABC1 atypical kinase-like domain-containing protein" evidence="2">
    <location>
        <begin position="20"/>
        <end position="884"/>
    </location>
</feature>
<feature type="domain" description="ABC1 atypical kinase-like" evidence="3">
    <location>
        <begin position="220"/>
        <end position="464"/>
    </location>
</feature>